<dbReference type="Proteomes" id="UP000821837">
    <property type="component" value="Unassembled WGS sequence"/>
</dbReference>
<reference evidence="2" key="2">
    <citation type="submission" date="2021-09" db="EMBL/GenBank/DDBJ databases">
        <authorList>
            <person name="Jia N."/>
            <person name="Wang J."/>
            <person name="Shi W."/>
            <person name="Du L."/>
            <person name="Sun Y."/>
            <person name="Zhan W."/>
            <person name="Jiang J."/>
            <person name="Wang Q."/>
            <person name="Zhang B."/>
            <person name="Ji P."/>
            <person name="Sakyi L.B."/>
            <person name="Cui X."/>
            <person name="Yuan T."/>
            <person name="Jiang B."/>
            <person name="Yang W."/>
            <person name="Lam T.T.-Y."/>
            <person name="Chang Q."/>
            <person name="Ding S."/>
            <person name="Wang X."/>
            <person name="Zhu J."/>
            <person name="Ruan X."/>
            <person name="Zhao L."/>
            <person name="Wei J."/>
            <person name="Que T."/>
            <person name="Du C."/>
            <person name="Cheng J."/>
            <person name="Dai P."/>
            <person name="Han X."/>
            <person name="Huang E."/>
            <person name="Gao Y."/>
            <person name="Liu J."/>
            <person name="Shao H."/>
            <person name="Ye R."/>
            <person name="Li L."/>
            <person name="Wei W."/>
            <person name="Wang X."/>
            <person name="Wang C."/>
            <person name="Huo Q."/>
            <person name="Li W."/>
            <person name="Guo W."/>
            <person name="Chen H."/>
            <person name="Chen S."/>
            <person name="Zhou L."/>
            <person name="Zhou L."/>
            <person name="Ni X."/>
            <person name="Tian J."/>
            <person name="Zhou Y."/>
            <person name="Sheng Y."/>
            <person name="Liu T."/>
            <person name="Pan Y."/>
            <person name="Xia L."/>
            <person name="Li J."/>
            <person name="Zhao F."/>
            <person name="Cao W."/>
        </authorList>
    </citation>
    <scope>NUCLEOTIDE SEQUENCE</scope>
    <source>
        <strain evidence="2">Rsan-2018</strain>
        <tissue evidence="2">Larvae</tissue>
    </source>
</reference>
<feature type="compositionally biased region" description="Basic and acidic residues" evidence="1">
    <location>
        <begin position="159"/>
        <end position="170"/>
    </location>
</feature>
<dbReference type="EMBL" id="JABSTV010001248">
    <property type="protein sequence ID" value="KAH7967779.1"/>
    <property type="molecule type" value="Genomic_DNA"/>
</dbReference>
<keyword evidence="3" id="KW-1185">Reference proteome</keyword>
<feature type="region of interest" description="Disordered" evidence="1">
    <location>
        <begin position="104"/>
        <end position="178"/>
    </location>
</feature>
<feature type="compositionally biased region" description="Basic and acidic residues" evidence="1">
    <location>
        <begin position="104"/>
        <end position="115"/>
    </location>
</feature>
<reference evidence="2" key="1">
    <citation type="journal article" date="2020" name="Cell">
        <title>Large-Scale Comparative Analyses of Tick Genomes Elucidate Their Genetic Diversity and Vector Capacities.</title>
        <authorList>
            <consortium name="Tick Genome and Microbiome Consortium (TIGMIC)"/>
            <person name="Jia N."/>
            <person name="Wang J."/>
            <person name="Shi W."/>
            <person name="Du L."/>
            <person name="Sun Y."/>
            <person name="Zhan W."/>
            <person name="Jiang J.F."/>
            <person name="Wang Q."/>
            <person name="Zhang B."/>
            <person name="Ji P."/>
            <person name="Bell-Sakyi L."/>
            <person name="Cui X.M."/>
            <person name="Yuan T.T."/>
            <person name="Jiang B.G."/>
            <person name="Yang W.F."/>
            <person name="Lam T.T."/>
            <person name="Chang Q.C."/>
            <person name="Ding S.J."/>
            <person name="Wang X.J."/>
            <person name="Zhu J.G."/>
            <person name="Ruan X.D."/>
            <person name="Zhao L."/>
            <person name="Wei J.T."/>
            <person name="Ye R.Z."/>
            <person name="Que T.C."/>
            <person name="Du C.H."/>
            <person name="Zhou Y.H."/>
            <person name="Cheng J.X."/>
            <person name="Dai P.F."/>
            <person name="Guo W.B."/>
            <person name="Han X.H."/>
            <person name="Huang E.J."/>
            <person name="Li L.F."/>
            <person name="Wei W."/>
            <person name="Gao Y.C."/>
            <person name="Liu J.Z."/>
            <person name="Shao H.Z."/>
            <person name="Wang X."/>
            <person name="Wang C.C."/>
            <person name="Yang T.C."/>
            <person name="Huo Q.B."/>
            <person name="Li W."/>
            <person name="Chen H.Y."/>
            <person name="Chen S.E."/>
            <person name="Zhou L.G."/>
            <person name="Ni X.B."/>
            <person name="Tian J.H."/>
            <person name="Sheng Y."/>
            <person name="Liu T."/>
            <person name="Pan Y.S."/>
            <person name="Xia L.Y."/>
            <person name="Li J."/>
            <person name="Zhao F."/>
            <person name="Cao W.C."/>
        </authorList>
    </citation>
    <scope>NUCLEOTIDE SEQUENCE</scope>
    <source>
        <strain evidence="2">Rsan-2018</strain>
    </source>
</reference>
<proteinExistence type="predicted"/>
<name>A0A9D4Q3W1_RHISA</name>
<comment type="caution">
    <text evidence="2">The sequence shown here is derived from an EMBL/GenBank/DDBJ whole genome shotgun (WGS) entry which is preliminary data.</text>
</comment>
<evidence type="ECO:0000313" key="3">
    <source>
        <dbReference type="Proteomes" id="UP000821837"/>
    </source>
</evidence>
<evidence type="ECO:0000256" key="1">
    <source>
        <dbReference type="SAM" id="MobiDB-lite"/>
    </source>
</evidence>
<dbReference type="AlphaFoldDB" id="A0A9D4Q3W1"/>
<evidence type="ECO:0000313" key="2">
    <source>
        <dbReference type="EMBL" id="KAH7967779.1"/>
    </source>
</evidence>
<sequence length="178" mass="19916">MVKRTGKTTGASDLAQCGECTRWCYLDETAFTSLADAEEASFVCKLCQKVKAAVQRMGACIGELKVEREQRIELQLAQLGEARERGEAPASLVEQMEADLRKERERRAELEDRKQATAGEKATAMWRGSLPVGQSKEHRQRALYRESGTLSERGIISGREQDHSNRKPEANDWTVEGS</sequence>
<accession>A0A9D4Q3W1</accession>
<organism evidence="2 3">
    <name type="scientific">Rhipicephalus sanguineus</name>
    <name type="common">Brown dog tick</name>
    <name type="synonym">Ixodes sanguineus</name>
    <dbReference type="NCBI Taxonomy" id="34632"/>
    <lineage>
        <taxon>Eukaryota</taxon>
        <taxon>Metazoa</taxon>
        <taxon>Ecdysozoa</taxon>
        <taxon>Arthropoda</taxon>
        <taxon>Chelicerata</taxon>
        <taxon>Arachnida</taxon>
        <taxon>Acari</taxon>
        <taxon>Parasitiformes</taxon>
        <taxon>Ixodida</taxon>
        <taxon>Ixodoidea</taxon>
        <taxon>Ixodidae</taxon>
        <taxon>Rhipicephalinae</taxon>
        <taxon>Rhipicephalus</taxon>
        <taxon>Rhipicephalus</taxon>
    </lineage>
</organism>
<protein>
    <submittedName>
        <fullName evidence="2">Uncharacterized protein</fullName>
    </submittedName>
</protein>
<gene>
    <name evidence="2" type="ORF">HPB52_002347</name>
</gene>